<dbReference type="PANTHER" id="PTHR10934">
    <property type="entry name" value="60S RIBOSOMAL PROTEIN L18"/>
    <property type="match status" value="1"/>
</dbReference>
<dbReference type="GO" id="GO:0003735">
    <property type="term" value="F:structural constituent of ribosome"/>
    <property type="evidence" value="ECO:0007669"/>
    <property type="project" value="InterPro"/>
</dbReference>
<evidence type="ECO:0000313" key="5">
    <source>
        <dbReference type="Ensembl" id="ENSSSCP00070043793.1"/>
    </source>
</evidence>
<dbReference type="Pfam" id="PF17135">
    <property type="entry name" value="Ribosomal_L18"/>
    <property type="match status" value="1"/>
</dbReference>
<evidence type="ECO:0000313" key="6">
    <source>
        <dbReference type="Proteomes" id="UP000314985"/>
    </source>
</evidence>
<comment type="subunit">
    <text evidence="1">Component of the large ribosomal subunit.</text>
</comment>
<dbReference type="Ensembl" id="ENSSSCT00035063562.1">
    <property type="protein sequence ID" value="ENSSSCP00035025722.1"/>
    <property type="gene ID" value="ENSSSCG00035047745.1"/>
</dbReference>
<evidence type="ECO:0000256" key="1">
    <source>
        <dbReference type="ARBA" id="ARBA00011133"/>
    </source>
</evidence>
<dbReference type="InterPro" id="IPR021131">
    <property type="entry name" value="Ribosomal_uL15/eL18"/>
</dbReference>
<reference evidence="5 6" key="1">
    <citation type="submission" date="2017-08" db="EMBL/GenBank/DDBJ databases">
        <title>USMARCv1.0.</title>
        <authorList>
            <person name="Hannum G.I."/>
            <person name="Koren S."/>
            <person name="Schroeder S.G."/>
            <person name="Chin S.C."/>
            <person name="Nonneman D.J."/>
            <person name="Becker S.A."/>
            <person name="Rosen B.D."/>
            <person name="Bickhart D.M."/>
            <person name="Putnam N.H."/>
            <person name="Green R.E."/>
            <person name="Tuggle C.K."/>
            <person name="Liu H."/>
            <person name="Rohrer G.A."/>
            <person name="Warr A."/>
            <person name="Hall R."/>
            <person name="Kim K."/>
            <person name="Hume D.A."/>
            <person name="Talbot R."/>
            <person name="Chow W."/>
            <person name="Howe K."/>
            <person name="Schwartz A.S."/>
            <person name="Watson M."/>
            <person name="Archibald A.L."/>
            <person name="Phillippy A.M."/>
            <person name="Smith T.P.L."/>
        </authorList>
    </citation>
    <scope>NUCLEOTIDE SEQUENCE [LARGE SCALE GENOMIC DNA]</scope>
</reference>
<dbReference type="GO" id="GO:1990904">
    <property type="term" value="C:ribonucleoprotein complex"/>
    <property type="evidence" value="ECO:0007669"/>
    <property type="project" value="UniProtKB-KW"/>
</dbReference>
<organism evidence="5 6">
    <name type="scientific">Sus scrofa</name>
    <name type="common">Pig</name>
    <dbReference type="NCBI Taxonomy" id="9823"/>
    <lineage>
        <taxon>Eukaryota</taxon>
        <taxon>Metazoa</taxon>
        <taxon>Chordata</taxon>
        <taxon>Craniata</taxon>
        <taxon>Vertebrata</taxon>
        <taxon>Euteleostomi</taxon>
        <taxon>Mammalia</taxon>
        <taxon>Eutheria</taxon>
        <taxon>Laurasiatheria</taxon>
        <taxon>Artiodactyla</taxon>
        <taxon>Suina</taxon>
        <taxon>Suidae</taxon>
        <taxon>Sus</taxon>
    </lineage>
</organism>
<dbReference type="Ensembl" id="ENSSSCT00055031753.1">
    <property type="protein sequence ID" value="ENSSSCP00055025275.1"/>
    <property type="gene ID" value="ENSSSCG00055016121.1"/>
</dbReference>
<feature type="domain" description="Large ribosomal subunit protein uL15/eL18" evidence="4">
    <location>
        <begin position="1"/>
        <end position="131"/>
    </location>
</feature>
<dbReference type="InterPro" id="IPR000039">
    <property type="entry name" value="Ribosomal_eL18"/>
</dbReference>
<keyword evidence="2" id="KW-0689">Ribosomal protein</keyword>
<dbReference type="ExpressionAtlas" id="A0A4X1VP22">
    <property type="expression patterns" value="baseline"/>
</dbReference>
<keyword evidence="3" id="KW-0687">Ribonucleoprotein</keyword>
<evidence type="ECO:0000256" key="2">
    <source>
        <dbReference type="ARBA" id="ARBA00022980"/>
    </source>
</evidence>
<dbReference type="GO" id="GO:0005840">
    <property type="term" value="C:ribosome"/>
    <property type="evidence" value="ECO:0007669"/>
    <property type="project" value="UniProtKB-KW"/>
</dbReference>
<dbReference type="Proteomes" id="UP000694724">
    <property type="component" value="Unplaced"/>
</dbReference>
<evidence type="ECO:0000259" key="4">
    <source>
        <dbReference type="Pfam" id="PF17135"/>
    </source>
</evidence>
<dbReference type="GO" id="GO:0006412">
    <property type="term" value="P:translation"/>
    <property type="evidence" value="ECO:0007669"/>
    <property type="project" value="InterPro"/>
</dbReference>
<dbReference type="AlphaFoldDB" id="A0A4X1VP22"/>
<protein>
    <recommendedName>
        <fullName evidence="4">Large ribosomal subunit protein uL15/eL18 domain-containing protein</fullName>
    </recommendedName>
</protein>
<dbReference type="Ensembl" id="ENSSSCT00070051769.1">
    <property type="protein sequence ID" value="ENSSSCP00070043793.1"/>
    <property type="gene ID" value="ENSSSCG00070025881.1"/>
</dbReference>
<accession>A0A4X1VP22</accession>
<sequence>MSHINRPPVSLSWMTWKVKLPSQKGKSARVIGTVTAHVCPGGTRTEVRAWRWSGCAWSHILKPGGKSLPFNQRAPDSPSGYGTILLSGPYKGREVYRQDPRPRHGHTKAYVCPKGQQFERTGGQPPAKATKTNPRSCLLLKRFWMQRKEVMR</sequence>
<proteinExistence type="predicted"/>
<dbReference type="Proteomes" id="UP000694720">
    <property type="component" value="Unplaced"/>
</dbReference>
<dbReference type="Proteomes" id="UP000314985">
    <property type="component" value="Chromosome 7"/>
</dbReference>
<dbReference type="PANTHER" id="PTHR10934:SF2">
    <property type="entry name" value="LARGE RIBOSOMAL SUBUNIT PROTEIN EL18"/>
    <property type="match status" value="1"/>
</dbReference>
<reference evidence="5" key="2">
    <citation type="submission" date="2025-05" db="UniProtKB">
        <authorList>
            <consortium name="Ensembl"/>
        </authorList>
    </citation>
    <scope>IDENTIFICATION</scope>
</reference>
<name>A0A4X1VP22_PIG</name>
<evidence type="ECO:0000256" key="3">
    <source>
        <dbReference type="ARBA" id="ARBA00023274"/>
    </source>
</evidence>
<dbReference type="Gene3D" id="3.100.10.10">
    <property type="match status" value="1"/>
</dbReference>